<feature type="compositionally biased region" description="Basic and acidic residues" evidence="1">
    <location>
        <begin position="87"/>
        <end position="105"/>
    </location>
</feature>
<evidence type="ECO:0000313" key="3">
    <source>
        <dbReference type="Proteomes" id="UP000321570"/>
    </source>
</evidence>
<feature type="compositionally biased region" description="Polar residues" evidence="1">
    <location>
        <begin position="17"/>
        <end position="29"/>
    </location>
</feature>
<feature type="region of interest" description="Disordered" evidence="1">
    <location>
        <begin position="139"/>
        <end position="245"/>
    </location>
</feature>
<reference evidence="2 3" key="1">
    <citation type="submission" date="2019-07" db="EMBL/GenBank/DDBJ databases">
        <authorList>
            <person name="Jastrzebski P J."/>
            <person name="Paukszto L."/>
            <person name="Jastrzebski P J."/>
        </authorList>
    </citation>
    <scope>NUCLEOTIDE SEQUENCE [LARGE SCALE GENOMIC DNA]</scope>
    <source>
        <strain evidence="2 3">WMS-il1</strain>
    </source>
</reference>
<dbReference type="Proteomes" id="UP000321570">
    <property type="component" value="Unassembled WGS sequence"/>
</dbReference>
<feature type="non-terminal residue" evidence="2">
    <location>
        <position position="1"/>
    </location>
</feature>
<feature type="compositionally biased region" description="Low complexity" evidence="1">
    <location>
        <begin position="151"/>
        <end position="164"/>
    </location>
</feature>
<organism evidence="2 3">
    <name type="scientific">Hymenolepis diminuta</name>
    <name type="common">Rat tapeworm</name>
    <dbReference type="NCBI Taxonomy" id="6216"/>
    <lineage>
        <taxon>Eukaryota</taxon>
        <taxon>Metazoa</taxon>
        <taxon>Spiralia</taxon>
        <taxon>Lophotrochozoa</taxon>
        <taxon>Platyhelminthes</taxon>
        <taxon>Cestoda</taxon>
        <taxon>Eucestoda</taxon>
        <taxon>Cyclophyllidea</taxon>
        <taxon>Hymenolepididae</taxon>
        <taxon>Hymenolepis</taxon>
    </lineage>
</organism>
<evidence type="ECO:0000256" key="1">
    <source>
        <dbReference type="SAM" id="MobiDB-lite"/>
    </source>
</evidence>
<name>A0A564YBT4_HYMDI</name>
<protein>
    <submittedName>
        <fullName evidence="2">Uncharacterized protein</fullName>
    </submittedName>
</protein>
<feature type="non-terminal residue" evidence="2">
    <location>
        <position position="245"/>
    </location>
</feature>
<feature type="compositionally biased region" description="Basic and acidic residues" evidence="1">
    <location>
        <begin position="31"/>
        <end position="41"/>
    </location>
</feature>
<feature type="compositionally biased region" description="Polar residues" evidence="1">
    <location>
        <begin position="180"/>
        <end position="196"/>
    </location>
</feature>
<feature type="region of interest" description="Disordered" evidence="1">
    <location>
        <begin position="1"/>
        <end position="106"/>
    </location>
</feature>
<gene>
    <name evidence="2" type="ORF">WMSIL1_LOCUS4956</name>
</gene>
<proteinExistence type="predicted"/>
<dbReference type="AlphaFoldDB" id="A0A564YBT4"/>
<accession>A0A564YBT4</accession>
<sequence length="245" mass="27767">FTFSSSHNYPDEEDVANKQTATISTSISAKESGDTNEEKTTSNRQALEGIDNPDGDYTSKVESWRKVSSARMYARTVPNLSPSKRTPQREKQVQKRHAVPSEENRRHCRSLLTPKVLQSVDISEICEPVVLNYASGEKSRYNQMQSHTRDSTSSSNSSMSRTQNVIPRPTKLLIAKSDSDSGVNTQPEDTPINISPNRPRIHSPMTPTTNQPRWLVNRSASRIEDSRRRPMSSSHQQHFRQRRSD</sequence>
<keyword evidence="3" id="KW-1185">Reference proteome</keyword>
<evidence type="ECO:0000313" key="2">
    <source>
        <dbReference type="EMBL" id="VUZ44710.1"/>
    </source>
</evidence>
<dbReference type="EMBL" id="CABIJS010000144">
    <property type="protein sequence ID" value="VUZ44710.1"/>
    <property type="molecule type" value="Genomic_DNA"/>
</dbReference>